<dbReference type="AlphaFoldDB" id="A0A3B0UHS0"/>
<feature type="domain" description="Schlafen AlbA-2" evidence="1">
    <location>
        <begin position="84"/>
        <end position="218"/>
    </location>
</feature>
<dbReference type="InterPro" id="IPR038461">
    <property type="entry name" value="Schlafen_AlbA_2_dom_sf"/>
</dbReference>
<dbReference type="PANTHER" id="PTHR12155:SF41">
    <property type="entry name" value="SCHLAFEN ALBA-2 DOMAIN-CONTAINING PROTEIN"/>
    <property type="match status" value="1"/>
</dbReference>
<name>A0A3B0UHS0_9ZZZZ</name>
<evidence type="ECO:0000313" key="2">
    <source>
        <dbReference type="EMBL" id="VAW30581.1"/>
    </source>
</evidence>
<dbReference type="PANTHER" id="PTHR12155">
    <property type="entry name" value="SCHLAFEN"/>
    <property type="match status" value="1"/>
</dbReference>
<evidence type="ECO:0000259" key="1">
    <source>
        <dbReference type="Pfam" id="PF04326"/>
    </source>
</evidence>
<dbReference type="InterPro" id="IPR029684">
    <property type="entry name" value="Schlafen"/>
</dbReference>
<dbReference type="EMBL" id="UOEU01000066">
    <property type="protein sequence ID" value="VAW30581.1"/>
    <property type="molecule type" value="Genomic_DNA"/>
</dbReference>
<gene>
    <name evidence="2" type="ORF">MNBD_CHLOROFLEXI01-4269</name>
</gene>
<dbReference type="Gene3D" id="3.30.950.30">
    <property type="entry name" value="Schlafen, AAA domain"/>
    <property type="match status" value="1"/>
</dbReference>
<organism evidence="2">
    <name type="scientific">hydrothermal vent metagenome</name>
    <dbReference type="NCBI Taxonomy" id="652676"/>
    <lineage>
        <taxon>unclassified sequences</taxon>
        <taxon>metagenomes</taxon>
        <taxon>ecological metagenomes</taxon>
    </lineage>
</organism>
<dbReference type="InterPro" id="IPR007421">
    <property type="entry name" value="Schlafen_AlbA_2_dom"/>
</dbReference>
<proteinExistence type="predicted"/>
<reference evidence="2" key="1">
    <citation type="submission" date="2018-06" db="EMBL/GenBank/DDBJ databases">
        <authorList>
            <person name="Zhirakovskaya E."/>
        </authorList>
    </citation>
    <scope>NUCLEOTIDE SEQUENCE</scope>
</reference>
<accession>A0A3B0UHS0</accession>
<sequence>MQLVGNLLDDISQRDQVILLAFSDVNLNMKMENIKTHQEILVSYPGNISSLAYNYFPRQVLQKTKATKYDIHQFVLGQHIQVEENRYYEFKEVKGNNPVRSISSIVDEYAVAFLNMGRKGVGRIYWGVTDDGNVVGVNLNVKERDKLRRLVTEKLHQIEPPVAPSGYEINLYPVVNYDDEDLNLFLVEVKVSSSKSEILFSTGKREVYIKTDAGRRKLSPQEIQREILERHNK</sequence>
<dbReference type="Pfam" id="PF04326">
    <property type="entry name" value="SLFN_AlbA_2"/>
    <property type="match status" value="1"/>
</dbReference>
<protein>
    <recommendedName>
        <fullName evidence="1">Schlafen AlbA-2 domain-containing protein</fullName>
    </recommendedName>
</protein>